<feature type="region of interest" description="Disordered" evidence="4">
    <location>
        <begin position="38"/>
        <end position="57"/>
    </location>
</feature>
<keyword evidence="6" id="KW-1185">Reference proteome</keyword>
<evidence type="ECO:0000313" key="6">
    <source>
        <dbReference type="Proteomes" id="UP001222027"/>
    </source>
</evidence>
<dbReference type="InterPro" id="IPR050667">
    <property type="entry name" value="PPR-containing_protein"/>
</dbReference>
<dbReference type="PANTHER" id="PTHR47939">
    <property type="entry name" value="MEMBRANE-ASSOCIATED SALT-INDUCIBLE PROTEIN-LIKE"/>
    <property type="match status" value="1"/>
</dbReference>
<name>A0AAV8R1K4_ENSVE</name>
<protein>
    <recommendedName>
        <fullName evidence="7">Pentacotripeptide-repeat region of PRORP domain-containing protein</fullName>
    </recommendedName>
</protein>
<comment type="similarity">
    <text evidence="1">Belongs to the PPR family. P subfamily.</text>
</comment>
<keyword evidence="2" id="KW-0677">Repeat</keyword>
<evidence type="ECO:0000256" key="2">
    <source>
        <dbReference type="ARBA" id="ARBA00022737"/>
    </source>
</evidence>
<dbReference type="InterPro" id="IPR002885">
    <property type="entry name" value="PPR_rpt"/>
</dbReference>
<organism evidence="5 6">
    <name type="scientific">Ensete ventricosum</name>
    <name type="common">Abyssinian banana</name>
    <name type="synonym">Musa ensete</name>
    <dbReference type="NCBI Taxonomy" id="4639"/>
    <lineage>
        <taxon>Eukaryota</taxon>
        <taxon>Viridiplantae</taxon>
        <taxon>Streptophyta</taxon>
        <taxon>Embryophyta</taxon>
        <taxon>Tracheophyta</taxon>
        <taxon>Spermatophyta</taxon>
        <taxon>Magnoliopsida</taxon>
        <taxon>Liliopsida</taxon>
        <taxon>Zingiberales</taxon>
        <taxon>Musaceae</taxon>
        <taxon>Ensete</taxon>
    </lineage>
</organism>
<gene>
    <name evidence="5" type="ORF">OPV22_014426</name>
</gene>
<feature type="repeat" description="PPR" evidence="3">
    <location>
        <begin position="175"/>
        <end position="209"/>
    </location>
</feature>
<feature type="repeat" description="PPR" evidence="3">
    <location>
        <begin position="140"/>
        <end position="174"/>
    </location>
</feature>
<dbReference type="PROSITE" id="PS51375">
    <property type="entry name" value="PPR"/>
    <property type="match status" value="2"/>
</dbReference>
<evidence type="ECO:0000256" key="1">
    <source>
        <dbReference type="ARBA" id="ARBA00007626"/>
    </source>
</evidence>
<reference evidence="5 6" key="1">
    <citation type="submission" date="2022-12" db="EMBL/GenBank/DDBJ databases">
        <title>Chromosome-scale assembly of the Ensete ventricosum genome.</title>
        <authorList>
            <person name="Dussert Y."/>
            <person name="Stocks J."/>
            <person name="Wendawek A."/>
            <person name="Woldeyes F."/>
            <person name="Nichols R.A."/>
            <person name="Borrell J.S."/>
        </authorList>
    </citation>
    <scope>NUCLEOTIDE SEQUENCE [LARGE SCALE GENOMIC DNA]</scope>
    <source>
        <strain evidence="6">cv. Maze</strain>
        <tissue evidence="5">Seeds</tissue>
    </source>
</reference>
<evidence type="ECO:0000256" key="3">
    <source>
        <dbReference type="PROSITE-ProRule" id="PRU00708"/>
    </source>
</evidence>
<dbReference type="InterPro" id="IPR011990">
    <property type="entry name" value="TPR-like_helical_dom_sf"/>
</dbReference>
<sequence>MSRARIPAGRDRLVAVINRSSPAQKRCLACKHSASFPTTDAPTKPGKRAPSISRKGATADHRTLIGLIDSFLHAKNLKSAFSAVGLMFKSGHAADAFLLNLLMKGLCNGRSVSKAACKTGDLEFAKDLFADMLHRGITPDLVTYSVLINRLAESGKLGEAMEVLEGMKAKGLSPDVVVYDSLIRQFGAKGETSKIIDLLHEMAANDVALDAKFVSTILDTLPFDGEDKVLLENLPNFSKEISEGTNFSSFANALFLSRTSYMVFPTNAAFDTLSLEFTVHDEPYRCPSLNQESFMHQETLMSNWRTEMLLTSYWIQMQEAAVVG</sequence>
<accession>A0AAV8R1K4</accession>
<dbReference type="Gene3D" id="1.25.40.10">
    <property type="entry name" value="Tetratricopeptide repeat domain"/>
    <property type="match status" value="1"/>
</dbReference>
<dbReference type="Proteomes" id="UP001222027">
    <property type="component" value="Unassembled WGS sequence"/>
</dbReference>
<dbReference type="NCBIfam" id="TIGR00756">
    <property type="entry name" value="PPR"/>
    <property type="match status" value="3"/>
</dbReference>
<dbReference type="PANTHER" id="PTHR47939:SF13">
    <property type="entry name" value="OS03G0201400 PROTEIN"/>
    <property type="match status" value="1"/>
</dbReference>
<evidence type="ECO:0000256" key="4">
    <source>
        <dbReference type="SAM" id="MobiDB-lite"/>
    </source>
</evidence>
<dbReference type="AlphaFoldDB" id="A0AAV8R1K4"/>
<evidence type="ECO:0008006" key="7">
    <source>
        <dbReference type="Google" id="ProtNLM"/>
    </source>
</evidence>
<dbReference type="Pfam" id="PF13812">
    <property type="entry name" value="PPR_3"/>
    <property type="match status" value="1"/>
</dbReference>
<proteinExistence type="inferred from homology"/>
<comment type="caution">
    <text evidence="5">The sequence shown here is derived from an EMBL/GenBank/DDBJ whole genome shotgun (WGS) entry which is preliminary data.</text>
</comment>
<evidence type="ECO:0000313" key="5">
    <source>
        <dbReference type="EMBL" id="KAJ8492705.1"/>
    </source>
</evidence>
<dbReference type="EMBL" id="JAQQAF010000004">
    <property type="protein sequence ID" value="KAJ8492705.1"/>
    <property type="molecule type" value="Genomic_DNA"/>
</dbReference>